<proteinExistence type="predicted"/>
<dbReference type="AlphaFoldDB" id="V5N6S3"/>
<dbReference type="Gene3D" id="3.40.50.300">
    <property type="entry name" value="P-loop containing nucleotide triphosphate hydrolases"/>
    <property type="match status" value="1"/>
</dbReference>
<feature type="domain" description="NB-ARC" evidence="1">
    <location>
        <begin position="1"/>
        <end position="134"/>
    </location>
</feature>
<dbReference type="InterPro" id="IPR027417">
    <property type="entry name" value="P-loop_NTPase"/>
</dbReference>
<dbReference type="Pfam" id="PF00931">
    <property type="entry name" value="NB-ARC"/>
    <property type="match status" value="1"/>
</dbReference>
<dbReference type="PANTHER" id="PTHR36766">
    <property type="entry name" value="PLANT BROAD-SPECTRUM MILDEW RESISTANCE PROTEIN RPW8"/>
    <property type="match status" value="1"/>
</dbReference>
<evidence type="ECO:0000259" key="1">
    <source>
        <dbReference type="Pfam" id="PF00931"/>
    </source>
</evidence>
<organism evidence="2">
    <name type="scientific">Piper ornatum</name>
    <dbReference type="NCBI Taxonomy" id="288673"/>
    <lineage>
        <taxon>Eukaryota</taxon>
        <taxon>Viridiplantae</taxon>
        <taxon>Streptophyta</taxon>
        <taxon>Embryophyta</taxon>
        <taxon>Tracheophyta</taxon>
        <taxon>Spermatophyta</taxon>
        <taxon>Magnoliopsida</taxon>
        <taxon>Magnoliidae</taxon>
        <taxon>Piperales</taxon>
        <taxon>Piperaceae</taxon>
        <taxon>Piper</taxon>
    </lineage>
</organism>
<dbReference type="InterPro" id="IPR002182">
    <property type="entry name" value="NB-ARC"/>
</dbReference>
<accession>V5N6S3</accession>
<feature type="non-terminal residue" evidence="2">
    <location>
        <position position="153"/>
    </location>
</feature>
<sequence>LLKRINNEQKGISDFDIVMWVVASNEVNIDRIQKTVLRRLKSTYYVDKTENQVAIFKALRNNKFVVLIDDLWYRLDLEEVGVPSLSQQTGSKIIFTTRSEKVCAQMKARKKIKINCLAWRDAWDLFKGNVGEVDLETPSDLANLAERVAEECQ</sequence>
<reference evidence="2" key="1">
    <citation type="submission" date="2013-09" db="EMBL/GenBank/DDBJ databases">
        <title>Isolation of resistance gene candidates in Piper nigrum L. and related Piper species.</title>
        <authorList>
            <person name="Suraby E.J."/>
            <person name="Nirmal Babu K."/>
            <person name="Anandaraj M."/>
        </authorList>
    </citation>
    <scope>NUCLEOTIDE SEQUENCE</scope>
    <source>
        <tissue evidence="2">Leaf</tissue>
    </source>
</reference>
<dbReference type="GO" id="GO:0043531">
    <property type="term" value="F:ADP binding"/>
    <property type="evidence" value="ECO:0007669"/>
    <property type="project" value="InterPro"/>
</dbReference>
<evidence type="ECO:0000313" key="2">
    <source>
        <dbReference type="EMBL" id="AHA83395.1"/>
    </source>
</evidence>
<feature type="non-terminal residue" evidence="2">
    <location>
        <position position="1"/>
    </location>
</feature>
<dbReference type="SUPFAM" id="SSF52540">
    <property type="entry name" value="P-loop containing nucleoside triphosphate hydrolases"/>
    <property type="match status" value="1"/>
</dbReference>
<protein>
    <submittedName>
        <fullName evidence="2">NBS-LRR disease resistance protein</fullName>
    </submittedName>
</protein>
<name>V5N6S3_9MAGN</name>
<dbReference type="PANTHER" id="PTHR36766:SF64">
    <property type="entry name" value="OS12G0206100 PROTEIN"/>
    <property type="match status" value="1"/>
</dbReference>
<dbReference type="EMBL" id="KF689671">
    <property type="protein sequence ID" value="AHA83395.1"/>
    <property type="molecule type" value="Genomic_DNA"/>
</dbReference>